<organism evidence="2 3">
    <name type="scientific">Gigaspora margarita</name>
    <dbReference type="NCBI Taxonomy" id="4874"/>
    <lineage>
        <taxon>Eukaryota</taxon>
        <taxon>Fungi</taxon>
        <taxon>Fungi incertae sedis</taxon>
        <taxon>Mucoromycota</taxon>
        <taxon>Glomeromycotina</taxon>
        <taxon>Glomeromycetes</taxon>
        <taxon>Diversisporales</taxon>
        <taxon>Gigasporaceae</taxon>
        <taxon>Gigaspora</taxon>
    </lineage>
</organism>
<evidence type="ECO:0000313" key="2">
    <source>
        <dbReference type="EMBL" id="CAG8808047.1"/>
    </source>
</evidence>
<evidence type="ECO:0000259" key="1">
    <source>
        <dbReference type="PROSITE" id="PS50011"/>
    </source>
</evidence>
<sequence length="56" mass="6423">YFDPQYLQNLQAYKLDQSSDIYSVGVLFGEISSSAIPFESESPFDYDCLIAIIHRK</sequence>
<dbReference type="EMBL" id="CAJVQB010026210">
    <property type="protein sequence ID" value="CAG8808047.1"/>
    <property type="molecule type" value="Genomic_DNA"/>
</dbReference>
<dbReference type="Gene3D" id="1.10.510.10">
    <property type="entry name" value="Transferase(Phosphotransferase) domain 1"/>
    <property type="match status" value="1"/>
</dbReference>
<reference evidence="2 3" key="1">
    <citation type="submission" date="2021-06" db="EMBL/GenBank/DDBJ databases">
        <authorList>
            <person name="Kallberg Y."/>
            <person name="Tangrot J."/>
            <person name="Rosling A."/>
        </authorList>
    </citation>
    <scope>NUCLEOTIDE SEQUENCE [LARGE SCALE GENOMIC DNA]</scope>
    <source>
        <strain evidence="2 3">120-4 pot B 10/14</strain>
    </source>
</reference>
<comment type="caution">
    <text evidence="2">The sequence shown here is derived from an EMBL/GenBank/DDBJ whole genome shotgun (WGS) entry which is preliminary data.</text>
</comment>
<name>A0ABN7VZG5_GIGMA</name>
<dbReference type="InterPro" id="IPR000719">
    <property type="entry name" value="Prot_kinase_dom"/>
</dbReference>
<keyword evidence="3" id="KW-1185">Reference proteome</keyword>
<feature type="domain" description="Protein kinase" evidence="1">
    <location>
        <begin position="1"/>
        <end position="56"/>
    </location>
</feature>
<feature type="non-terminal residue" evidence="2">
    <location>
        <position position="1"/>
    </location>
</feature>
<accession>A0ABN7VZG5</accession>
<dbReference type="PROSITE" id="PS50011">
    <property type="entry name" value="PROTEIN_KINASE_DOM"/>
    <property type="match status" value="1"/>
</dbReference>
<dbReference type="SUPFAM" id="SSF56112">
    <property type="entry name" value="Protein kinase-like (PK-like)"/>
    <property type="match status" value="1"/>
</dbReference>
<proteinExistence type="predicted"/>
<dbReference type="InterPro" id="IPR011009">
    <property type="entry name" value="Kinase-like_dom_sf"/>
</dbReference>
<evidence type="ECO:0000313" key="3">
    <source>
        <dbReference type="Proteomes" id="UP000789901"/>
    </source>
</evidence>
<gene>
    <name evidence="2" type="ORF">GMARGA_LOCUS24628</name>
</gene>
<dbReference type="Proteomes" id="UP000789901">
    <property type="component" value="Unassembled WGS sequence"/>
</dbReference>
<protein>
    <submittedName>
        <fullName evidence="2">40069_t:CDS:1</fullName>
    </submittedName>
</protein>